<sequence length="332" mass="34909">MEETTVHRAKRATLALWCALAPLAPLAATGAAEPAWPARPVTIIVPGAAGGTIDIPIRMLAQKLGARIGQPVVIDNRPGSGGIIGTQVFLHAPADGYTLLAGNVGPQAINYSAYQRLAYRPSDLLPITDVIAFPNVLVVNAQSPVRSVAELVAQLKQQPGRLSFGSAGIGQTSHLAGELLKMRTGTDPIHVPYKGSTPATTALLAGETTFQFDNLTQALPHIRAGKLRALAVTAAQRVPALPEVPTMAQAGFDDFLSTAWVGIFVAANTPPAIVSQWKTLLTGTMQDPDLQAQIRKLGGLPGGQSPENFAAFVAAERERWAAVIRNAHLSLD</sequence>
<dbReference type="SUPFAM" id="SSF53850">
    <property type="entry name" value="Periplasmic binding protein-like II"/>
    <property type="match status" value="1"/>
</dbReference>
<dbReference type="InterPro" id="IPR005064">
    <property type="entry name" value="BUG"/>
</dbReference>
<dbReference type="PIRSF" id="PIRSF017082">
    <property type="entry name" value="YflP"/>
    <property type="match status" value="1"/>
</dbReference>
<dbReference type="Pfam" id="PF03401">
    <property type="entry name" value="TctC"/>
    <property type="match status" value="1"/>
</dbReference>
<evidence type="ECO:0000256" key="2">
    <source>
        <dbReference type="SAM" id="SignalP"/>
    </source>
</evidence>
<evidence type="ECO:0000256" key="1">
    <source>
        <dbReference type="ARBA" id="ARBA00006987"/>
    </source>
</evidence>
<comment type="similarity">
    <text evidence="1">Belongs to the UPF0065 (bug) family.</text>
</comment>
<dbReference type="Gene3D" id="3.40.190.10">
    <property type="entry name" value="Periplasmic binding protein-like II"/>
    <property type="match status" value="1"/>
</dbReference>
<dbReference type="CDD" id="cd07012">
    <property type="entry name" value="PBP2_Bug_TTT"/>
    <property type="match status" value="1"/>
</dbReference>
<feature type="chain" id="PRO_5045790037" evidence="2">
    <location>
        <begin position="28"/>
        <end position="332"/>
    </location>
</feature>
<dbReference type="EMBL" id="CP017754">
    <property type="protein sequence ID" value="AOZ04621.1"/>
    <property type="molecule type" value="Genomic_DNA"/>
</dbReference>
<keyword evidence="4" id="KW-1185">Reference proteome</keyword>
<name>A0ABM6EZS1_9BURK</name>
<dbReference type="Gene3D" id="3.40.190.150">
    <property type="entry name" value="Bordetella uptake gene, domain 1"/>
    <property type="match status" value="1"/>
</dbReference>
<dbReference type="InterPro" id="IPR042100">
    <property type="entry name" value="Bug_dom1"/>
</dbReference>
<dbReference type="PANTHER" id="PTHR42928:SF5">
    <property type="entry name" value="BLR1237 PROTEIN"/>
    <property type="match status" value="1"/>
</dbReference>
<feature type="signal peptide" evidence="2">
    <location>
        <begin position="1"/>
        <end position="27"/>
    </location>
</feature>
<accession>A0ABM6EZS1</accession>
<gene>
    <name evidence="3" type="ORF">BKK80_01245</name>
</gene>
<organism evidence="3 4">
    <name type="scientific">Cupriavidus malaysiensis</name>
    <dbReference type="NCBI Taxonomy" id="367825"/>
    <lineage>
        <taxon>Bacteria</taxon>
        <taxon>Pseudomonadati</taxon>
        <taxon>Pseudomonadota</taxon>
        <taxon>Betaproteobacteria</taxon>
        <taxon>Burkholderiales</taxon>
        <taxon>Burkholderiaceae</taxon>
        <taxon>Cupriavidus</taxon>
    </lineage>
</organism>
<reference evidence="3 4" key="1">
    <citation type="submission" date="2016-10" db="EMBL/GenBank/DDBJ databases">
        <title>Complete genome sequences of three Cupriavidus strains isolated from various Malaysian environments.</title>
        <authorList>
            <person name="Abdullah A.A.-A."/>
            <person name="Shafie N.A.H."/>
            <person name="Lau N.S."/>
        </authorList>
    </citation>
    <scope>NUCLEOTIDE SEQUENCE [LARGE SCALE GENOMIC DNA]</scope>
    <source>
        <strain evidence="3 4">USMAA1020</strain>
    </source>
</reference>
<dbReference type="Proteomes" id="UP000177515">
    <property type="component" value="Chromosome 1"/>
</dbReference>
<protein>
    <submittedName>
        <fullName evidence="3">ABC transporter substrate-binding protein</fullName>
    </submittedName>
</protein>
<dbReference type="PANTHER" id="PTHR42928">
    <property type="entry name" value="TRICARBOXYLATE-BINDING PROTEIN"/>
    <property type="match status" value="1"/>
</dbReference>
<evidence type="ECO:0000313" key="4">
    <source>
        <dbReference type="Proteomes" id="UP000177515"/>
    </source>
</evidence>
<proteinExistence type="inferred from homology"/>
<keyword evidence="2" id="KW-0732">Signal</keyword>
<evidence type="ECO:0000313" key="3">
    <source>
        <dbReference type="EMBL" id="AOZ04621.1"/>
    </source>
</evidence>